<evidence type="ECO:0000256" key="7">
    <source>
        <dbReference type="ARBA" id="ARBA00023004"/>
    </source>
</evidence>
<evidence type="ECO:0000256" key="3">
    <source>
        <dbReference type="ARBA" id="ARBA00022452"/>
    </source>
</evidence>
<name>A0ABQ6HFF8_9GAMM</name>
<evidence type="ECO:0000256" key="10">
    <source>
        <dbReference type="ARBA" id="ARBA00023136"/>
    </source>
</evidence>
<keyword evidence="7" id="KW-0408">Iron</keyword>
<proteinExistence type="inferred from homology"/>
<protein>
    <submittedName>
        <fullName evidence="18">TonB-dependent receptor</fullName>
    </submittedName>
</protein>
<comment type="caution">
    <text evidence="18">The sequence shown here is derived from an EMBL/GenBank/DDBJ whole genome shotgun (WGS) entry which is preliminary data.</text>
</comment>
<dbReference type="Proteomes" id="UP001157134">
    <property type="component" value="Unassembled WGS sequence"/>
</dbReference>
<organism evidence="18 19">
    <name type="scientific">Thalassotalea loyana</name>
    <dbReference type="NCBI Taxonomy" id="280483"/>
    <lineage>
        <taxon>Bacteria</taxon>
        <taxon>Pseudomonadati</taxon>
        <taxon>Pseudomonadota</taxon>
        <taxon>Gammaproteobacteria</taxon>
        <taxon>Alteromonadales</taxon>
        <taxon>Colwelliaceae</taxon>
        <taxon>Thalassotalea</taxon>
    </lineage>
</organism>
<keyword evidence="19" id="KW-1185">Reference proteome</keyword>
<feature type="domain" description="TonB-dependent receptor-like beta-barrel" evidence="16">
    <location>
        <begin position="247"/>
        <end position="742"/>
    </location>
</feature>
<keyword evidence="9 13" id="KW-0798">TonB box</keyword>
<dbReference type="PANTHER" id="PTHR32552:SF81">
    <property type="entry name" value="TONB-DEPENDENT OUTER MEMBRANE RECEPTOR"/>
    <property type="match status" value="1"/>
</dbReference>
<dbReference type="Pfam" id="PF00593">
    <property type="entry name" value="TonB_dep_Rec_b-barrel"/>
    <property type="match status" value="1"/>
</dbReference>
<dbReference type="InterPro" id="IPR010916">
    <property type="entry name" value="TonB_box_CS"/>
</dbReference>
<keyword evidence="2 12" id="KW-0813">Transport</keyword>
<evidence type="ECO:0000256" key="4">
    <source>
        <dbReference type="ARBA" id="ARBA00022496"/>
    </source>
</evidence>
<keyword evidence="8" id="KW-0406">Ion transport</keyword>
<keyword evidence="3 12" id="KW-1134">Transmembrane beta strand</keyword>
<sequence>MKTMKYNKVAASLLFALGTASNMALADEMPDENIETIVVTGQKIDRSLKDTPNSVAVMTSSELEKLNVQNMADIYNYIPNVSGEFNQGFTIRGINAFNVSGGGNSFLTSMYLDGAPLPYRVVRGGALSVWDLAQVEVFRGPQSTLQGRNALAGAIMLRTQDPMYEYDAKGKITLGENGQQEFAVAGGGAIVEDMLAFRVAIEDKSFDGDIQNTTRDSGANYQESQTVRGKLLFEPTDTFDALLTVTSTDAEYGPEWVLYNYGEDPFQRTVWNNTHIFEKTETDLINLEMSWEVNDTWTFDSITTYSDSEYRYNWDGDMTPEQIVEDNRYVRNDETMSQEFRLIFESDSLQAVTGIYFSTLDVDDQAYGERFLTFADLGLPSLEVLLTAPPQFGGFGLPAEYAALVVPLYPDIDPVVLGLDSSVEQAVETFAIYTDLTWQLTEQLDVLAGLRFDKETQKNSSYANYTINNTMPNPASVPAPLDQVVAGINGTLNGMAAAASGVEPEAEADFDAWLPKLGLSYHLNDDVTTSFIYQRGYRSGGVGTNIAQQQIYTYDPEYTDNYELSFRSVWQNGKVMFNTNIFYTQWTDQQISIQLSSASFDNETVNAGESNIKGFESELFYYPSDQLSIVAGVGLAKTQFDKFEYTVQSTGEVKDLAGRSFADSPEWTANIAASYDFGNGFTIGANANYKGESFTYLDPETSLDSAKLAIDSDPKNDSRILINANAGYEWDNYQVRIDASNLLDEEYITGYFSEADSLGNADSYGQHNIGRSRHISVSFFAQF</sequence>
<dbReference type="Gene3D" id="2.40.170.20">
    <property type="entry name" value="TonB-dependent receptor, beta-barrel domain"/>
    <property type="match status" value="1"/>
</dbReference>
<keyword evidence="5 12" id="KW-0812">Transmembrane</keyword>
<dbReference type="InterPro" id="IPR039426">
    <property type="entry name" value="TonB-dep_rcpt-like"/>
</dbReference>
<dbReference type="PROSITE" id="PS00430">
    <property type="entry name" value="TONB_DEPENDENT_REC_1"/>
    <property type="match status" value="1"/>
</dbReference>
<evidence type="ECO:0000256" key="5">
    <source>
        <dbReference type="ARBA" id="ARBA00022692"/>
    </source>
</evidence>
<dbReference type="Pfam" id="PF07715">
    <property type="entry name" value="Plug"/>
    <property type="match status" value="1"/>
</dbReference>
<evidence type="ECO:0000256" key="14">
    <source>
        <dbReference type="RuleBase" id="RU003357"/>
    </source>
</evidence>
<evidence type="ECO:0000259" key="16">
    <source>
        <dbReference type="Pfam" id="PF00593"/>
    </source>
</evidence>
<dbReference type="InterPro" id="IPR000531">
    <property type="entry name" value="Beta-barrel_TonB"/>
</dbReference>
<accession>A0ABQ6HFF8</accession>
<evidence type="ECO:0000256" key="2">
    <source>
        <dbReference type="ARBA" id="ARBA00022448"/>
    </source>
</evidence>
<feature type="short sequence motif" description="TonB box" evidence="13">
    <location>
        <begin position="36"/>
        <end position="42"/>
    </location>
</feature>
<dbReference type="InterPro" id="IPR012910">
    <property type="entry name" value="Plug_dom"/>
</dbReference>
<dbReference type="InterPro" id="IPR037066">
    <property type="entry name" value="Plug_dom_sf"/>
</dbReference>
<evidence type="ECO:0000256" key="11">
    <source>
        <dbReference type="ARBA" id="ARBA00023237"/>
    </source>
</evidence>
<evidence type="ECO:0000256" key="9">
    <source>
        <dbReference type="ARBA" id="ARBA00023077"/>
    </source>
</evidence>
<keyword evidence="6 15" id="KW-0732">Signal</keyword>
<feature type="signal peptide" evidence="15">
    <location>
        <begin position="1"/>
        <end position="26"/>
    </location>
</feature>
<evidence type="ECO:0000256" key="12">
    <source>
        <dbReference type="PROSITE-ProRule" id="PRU01360"/>
    </source>
</evidence>
<evidence type="ECO:0000256" key="13">
    <source>
        <dbReference type="PROSITE-ProRule" id="PRU10143"/>
    </source>
</evidence>
<feature type="chain" id="PRO_5047519491" evidence="15">
    <location>
        <begin position="27"/>
        <end position="783"/>
    </location>
</feature>
<dbReference type="PROSITE" id="PS52016">
    <property type="entry name" value="TONB_DEPENDENT_REC_3"/>
    <property type="match status" value="1"/>
</dbReference>
<evidence type="ECO:0000256" key="6">
    <source>
        <dbReference type="ARBA" id="ARBA00022729"/>
    </source>
</evidence>
<evidence type="ECO:0000256" key="8">
    <source>
        <dbReference type="ARBA" id="ARBA00023065"/>
    </source>
</evidence>
<evidence type="ECO:0000313" key="18">
    <source>
        <dbReference type="EMBL" id="GLX86843.1"/>
    </source>
</evidence>
<dbReference type="EMBL" id="BSSV01000007">
    <property type="protein sequence ID" value="GLX86843.1"/>
    <property type="molecule type" value="Genomic_DNA"/>
</dbReference>
<dbReference type="Gene3D" id="2.170.130.10">
    <property type="entry name" value="TonB-dependent receptor, plug domain"/>
    <property type="match status" value="1"/>
</dbReference>
<reference evidence="18 19" key="1">
    <citation type="submission" date="2023-03" db="EMBL/GenBank/DDBJ databases">
        <title>Thalassotalea loyana LMG 22536T draft genome sequence.</title>
        <authorList>
            <person name="Sawabe T."/>
        </authorList>
    </citation>
    <scope>NUCLEOTIDE SEQUENCE [LARGE SCALE GENOMIC DNA]</scope>
    <source>
        <strain evidence="18 19">LMG 22536</strain>
    </source>
</reference>
<keyword evidence="18" id="KW-0675">Receptor</keyword>
<evidence type="ECO:0000259" key="17">
    <source>
        <dbReference type="Pfam" id="PF07715"/>
    </source>
</evidence>
<keyword evidence="11 12" id="KW-0998">Cell outer membrane</keyword>
<dbReference type="SUPFAM" id="SSF56935">
    <property type="entry name" value="Porins"/>
    <property type="match status" value="1"/>
</dbReference>
<gene>
    <name evidence="18" type="ORF">tloyanaT_30960</name>
</gene>
<evidence type="ECO:0000256" key="15">
    <source>
        <dbReference type="SAM" id="SignalP"/>
    </source>
</evidence>
<comment type="similarity">
    <text evidence="12 14">Belongs to the TonB-dependent receptor family.</text>
</comment>
<dbReference type="PANTHER" id="PTHR32552">
    <property type="entry name" value="FERRICHROME IRON RECEPTOR-RELATED"/>
    <property type="match status" value="1"/>
</dbReference>
<comment type="subcellular location">
    <subcellularLocation>
        <location evidence="1 12">Cell outer membrane</location>
        <topology evidence="1 12">Multi-pass membrane protein</topology>
    </subcellularLocation>
</comment>
<keyword evidence="4" id="KW-0410">Iron transport</keyword>
<keyword evidence="10 12" id="KW-0472">Membrane</keyword>
<feature type="domain" description="TonB-dependent receptor plug" evidence="17">
    <location>
        <begin position="48"/>
        <end position="154"/>
    </location>
</feature>
<evidence type="ECO:0000313" key="19">
    <source>
        <dbReference type="Proteomes" id="UP001157134"/>
    </source>
</evidence>
<dbReference type="InterPro" id="IPR036942">
    <property type="entry name" value="Beta-barrel_TonB_sf"/>
</dbReference>
<evidence type="ECO:0000256" key="1">
    <source>
        <dbReference type="ARBA" id="ARBA00004571"/>
    </source>
</evidence>